<gene>
    <name evidence="2" type="ORF">HYDPIDRAFT_171683</name>
</gene>
<evidence type="ECO:0000313" key="3">
    <source>
        <dbReference type="Proteomes" id="UP000053820"/>
    </source>
</evidence>
<name>A0A0C2KJA8_9AGAM</name>
<feature type="region of interest" description="Disordered" evidence="1">
    <location>
        <begin position="15"/>
        <end position="35"/>
    </location>
</feature>
<dbReference type="AlphaFoldDB" id="A0A0C2KJA8"/>
<proteinExistence type="predicted"/>
<feature type="compositionally biased region" description="Low complexity" evidence="1">
    <location>
        <begin position="19"/>
        <end position="35"/>
    </location>
</feature>
<evidence type="ECO:0000256" key="1">
    <source>
        <dbReference type="SAM" id="MobiDB-lite"/>
    </source>
</evidence>
<organism evidence="2 3">
    <name type="scientific">Hydnomerulius pinastri MD-312</name>
    <dbReference type="NCBI Taxonomy" id="994086"/>
    <lineage>
        <taxon>Eukaryota</taxon>
        <taxon>Fungi</taxon>
        <taxon>Dikarya</taxon>
        <taxon>Basidiomycota</taxon>
        <taxon>Agaricomycotina</taxon>
        <taxon>Agaricomycetes</taxon>
        <taxon>Agaricomycetidae</taxon>
        <taxon>Boletales</taxon>
        <taxon>Boletales incertae sedis</taxon>
        <taxon>Leucogyrophana</taxon>
    </lineage>
</organism>
<accession>A0A0C2KJA8</accession>
<dbReference type="Proteomes" id="UP000053820">
    <property type="component" value="Unassembled WGS sequence"/>
</dbReference>
<feature type="compositionally biased region" description="Acidic residues" evidence="1">
    <location>
        <begin position="169"/>
        <end position="183"/>
    </location>
</feature>
<feature type="compositionally biased region" description="Polar residues" evidence="1">
    <location>
        <begin position="238"/>
        <end position="255"/>
    </location>
</feature>
<feature type="compositionally biased region" description="Basic and acidic residues" evidence="1">
    <location>
        <begin position="133"/>
        <end position="167"/>
    </location>
</feature>
<keyword evidence="3" id="KW-1185">Reference proteome</keyword>
<feature type="non-terminal residue" evidence="2">
    <location>
        <position position="1"/>
    </location>
</feature>
<sequence>MATWQEFPEFDEVRQFLRETTSSTSTTTLETEEQATQSIFWHTLVTMASKPKRKRAISVRTPEVEDDNQHTSQTNDANGSKPPDSDDDNPPDDVSLRRYSTRNKKIDLERLGLKKMSQSEIAAKAQRKRAKKAGMEAQKEALNSEKLRREAAGAKRLKELETRKLQEENSGDEAEPVGDEGEIDWVQTSSEFENEEDDSVMTSDMSDVSQPARKGEKSNTKLTVTEKKRLRAQALRASVSTGSKSNSKPRTMSNS</sequence>
<protein>
    <submittedName>
        <fullName evidence="2">Uncharacterized protein</fullName>
    </submittedName>
</protein>
<feature type="compositionally biased region" description="Basic and acidic residues" evidence="1">
    <location>
        <begin position="213"/>
        <end position="227"/>
    </location>
</feature>
<evidence type="ECO:0000313" key="2">
    <source>
        <dbReference type="EMBL" id="KIJ57462.1"/>
    </source>
</evidence>
<reference evidence="2 3" key="1">
    <citation type="submission" date="2014-04" db="EMBL/GenBank/DDBJ databases">
        <title>Evolutionary Origins and Diversification of the Mycorrhizal Mutualists.</title>
        <authorList>
            <consortium name="DOE Joint Genome Institute"/>
            <consortium name="Mycorrhizal Genomics Consortium"/>
            <person name="Kohler A."/>
            <person name="Kuo A."/>
            <person name="Nagy L.G."/>
            <person name="Floudas D."/>
            <person name="Copeland A."/>
            <person name="Barry K.W."/>
            <person name="Cichocki N."/>
            <person name="Veneault-Fourrey C."/>
            <person name="LaButti K."/>
            <person name="Lindquist E.A."/>
            <person name="Lipzen A."/>
            <person name="Lundell T."/>
            <person name="Morin E."/>
            <person name="Murat C."/>
            <person name="Riley R."/>
            <person name="Ohm R."/>
            <person name="Sun H."/>
            <person name="Tunlid A."/>
            <person name="Henrissat B."/>
            <person name="Grigoriev I.V."/>
            <person name="Hibbett D.S."/>
            <person name="Martin F."/>
        </authorList>
    </citation>
    <scope>NUCLEOTIDE SEQUENCE [LARGE SCALE GENOMIC DNA]</scope>
    <source>
        <strain evidence="2 3">MD-312</strain>
    </source>
</reference>
<feature type="region of interest" description="Disordered" evidence="1">
    <location>
        <begin position="49"/>
        <end position="255"/>
    </location>
</feature>
<feature type="compositionally biased region" description="Low complexity" evidence="1">
    <location>
        <begin position="200"/>
        <end position="209"/>
    </location>
</feature>
<dbReference type="EMBL" id="KN840381">
    <property type="protein sequence ID" value="KIJ57462.1"/>
    <property type="molecule type" value="Genomic_DNA"/>
</dbReference>
<dbReference type="HOGENOM" id="CLU_1090129_0_0_1"/>